<comment type="subcellular location">
    <subcellularLocation>
        <location evidence="13">Cytoplasm</location>
    </subcellularLocation>
</comment>
<reference evidence="15" key="3">
    <citation type="submission" date="2022-06" db="EMBL/GenBank/DDBJ databases">
        <title>Genomic Encyclopedia of Type Strains, Phase III (KMG-III): the genomes of soil and plant-associated and newly described type strains.</title>
        <authorList>
            <person name="Whitman W."/>
        </authorList>
    </citation>
    <scope>NUCLEOTIDE SEQUENCE</scope>
    <source>
        <strain evidence="15">CPCC 202695</strain>
    </source>
</reference>
<dbReference type="GO" id="GO:0008821">
    <property type="term" value="F:crossover junction DNA endonuclease activity"/>
    <property type="evidence" value="ECO:0007669"/>
    <property type="project" value="UniProtKB-UniRule"/>
</dbReference>
<evidence type="ECO:0000256" key="11">
    <source>
        <dbReference type="ARBA" id="ARBA00023204"/>
    </source>
</evidence>
<keyword evidence="5 13" id="KW-0255">Endonuclease</keyword>
<evidence type="ECO:0000256" key="5">
    <source>
        <dbReference type="ARBA" id="ARBA00022759"/>
    </source>
</evidence>
<dbReference type="SUPFAM" id="SSF53098">
    <property type="entry name" value="Ribonuclease H-like"/>
    <property type="match status" value="1"/>
</dbReference>
<dbReference type="EC" id="3.1.21.10" evidence="13 14"/>
<dbReference type="NCBIfam" id="TIGR00228">
    <property type="entry name" value="ruvC"/>
    <property type="match status" value="1"/>
</dbReference>
<feature type="active site" evidence="13">
    <location>
        <position position="141"/>
    </location>
</feature>
<evidence type="ECO:0000256" key="7">
    <source>
        <dbReference type="ARBA" id="ARBA00022801"/>
    </source>
</evidence>
<dbReference type="GO" id="GO:0003677">
    <property type="term" value="F:DNA binding"/>
    <property type="evidence" value="ECO:0007669"/>
    <property type="project" value="UniProtKB-KW"/>
</dbReference>
<comment type="cofactor">
    <cofactor evidence="13">
        <name>Mg(2+)</name>
        <dbReference type="ChEBI" id="CHEBI:18420"/>
    </cofactor>
    <text evidence="13">Binds 2 Mg(2+) ion per subunit.</text>
</comment>
<dbReference type="GO" id="GO:0000287">
    <property type="term" value="F:magnesium ion binding"/>
    <property type="evidence" value="ECO:0007669"/>
    <property type="project" value="UniProtKB-UniRule"/>
</dbReference>
<dbReference type="InterPro" id="IPR036397">
    <property type="entry name" value="RNaseH_sf"/>
</dbReference>
<feature type="binding site" evidence="13">
    <location>
        <position position="68"/>
    </location>
    <ligand>
        <name>Mg(2+)</name>
        <dbReference type="ChEBI" id="CHEBI:18420"/>
        <label>2</label>
    </ligand>
</feature>
<dbReference type="Gene3D" id="3.30.420.10">
    <property type="entry name" value="Ribonuclease H-like superfamily/Ribonuclease H"/>
    <property type="match status" value="1"/>
</dbReference>
<gene>
    <name evidence="13" type="primary">ruvC</name>
    <name evidence="15" type="ORF">BCL57_001864</name>
    <name evidence="16" type="ORF">SAMN04489721_1010</name>
</gene>
<keyword evidence="7 13" id="KW-0378">Hydrolase</keyword>
<feature type="active site" evidence="13">
    <location>
        <position position="7"/>
    </location>
</feature>
<comment type="similarity">
    <text evidence="1 13">Belongs to the RuvC family.</text>
</comment>
<comment type="catalytic activity">
    <reaction evidence="12 13">
        <text>Endonucleolytic cleavage at a junction such as a reciprocal single-stranded crossover between two homologous DNA duplexes (Holliday junction).</text>
        <dbReference type="EC" id="3.1.21.10"/>
    </reaction>
</comment>
<dbReference type="EMBL" id="SODL02000003">
    <property type="protein sequence ID" value="MCP2367705.1"/>
    <property type="molecule type" value="Genomic_DNA"/>
</dbReference>
<reference evidence="16" key="2">
    <citation type="submission" date="2016-10" db="EMBL/GenBank/DDBJ databases">
        <authorList>
            <person name="de Groot N.N."/>
        </authorList>
    </citation>
    <scope>NUCLEOTIDE SEQUENCE [LARGE SCALE GENOMIC DNA]</scope>
    <source>
        <strain evidence="16">CPCC 202695</strain>
    </source>
</reference>
<keyword evidence="10 13" id="KW-0233">DNA recombination</keyword>
<reference evidence="17" key="1">
    <citation type="submission" date="2016-10" db="EMBL/GenBank/DDBJ databases">
        <authorList>
            <person name="Varghese N."/>
            <person name="Submissions S."/>
        </authorList>
    </citation>
    <scope>NUCLEOTIDE SEQUENCE [LARGE SCALE GENOMIC DNA]</scope>
    <source>
        <strain evidence="17">CPCC 202695</strain>
    </source>
</reference>
<dbReference type="FunFam" id="3.30.420.10:FF:000002">
    <property type="entry name" value="Crossover junction endodeoxyribonuclease RuvC"/>
    <property type="match status" value="1"/>
</dbReference>
<evidence type="ECO:0000256" key="2">
    <source>
        <dbReference type="ARBA" id="ARBA00022490"/>
    </source>
</evidence>
<evidence type="ECO:0000256" key="14">
    <source>
        <dbReference type="NCBIfam" id="TIGR00228"/>
    </source>
</evidence>
<sequence length="206" mass="20923">MRVLGIDPGLTRCGVGVVDVAPDRTATLVDVVVLRSPAELATPGRLARIADGLEAIVEELRPQAVALERVFARSDVSTIMGTAQISGVAMLIAERRALPVALHTPSEVKAAITGYGRADKKQVGAMVARILGLEAVPKPADAADALALAICHAWRTGGVAGAAIADAAGARASGAGDGSGLTPAQRAWRAAERAAAVSGAARRVKE</sequence>
<evidence type="ECO:0000256" key="12">
    <source>
        <dbReference type="ARBA" id="ARBA00029354"/>
    </source>
</evidence>
<dbReference type="STRING" id="589382.SAMN04489721_1010"/>
<dbReference type="Proteomes" id="UP000893823">
    <property type="component" value="Unassembled WGS sequence"/>
</dbReference>
<dbReference type="AlphaFoldDB" id="A0A1H1QNQ2"/>
<evidence type="ECO:0000313" key="17">
    <source>
        <dbReference type="Proteomes" id="UP000199482"/>
    </source>
</evidence>
<dbReference type="GO" id="GO:0048476">
    <property type="term" value="C:Holliday junction resolvase complex"/>
    <property type="evidence" value="ECO:0007669"/>
    <property type="project" value="UniProtKB-UniRule"/>
</dbReference>
<feature type="binding site" evidence="13">
    <location>
        <position position="141"/>
    </location>
    <ligand>
        <name>Mg(2+)</name>
        <dbReference type="ChEBI" id="CHEBI:18420"/>
        <label>1</label>
    </ligand>
</feature>
<keyword evidence="11 13" id="KW-0234">DNA repair</keyword>
<dbReference type="RefSeq" id="WP_092669781.1">
    <property type="nucleotide sequence ID" value="NZ_BMDN01000003.1"/>
</dbReference>
<evidence type="ECO:0000313" key="16">
    <source>
        <dbReference type="EMBL" id="SDS25068.1"/>
    </source>
</evidence>
<keyword evidence="2 13" id="KW-0963">Cytoplasm</keyword>
<keyword evidence="4 13" id="KW-0479">Metal-binding</keyword>
<evidence type="ECO:0000256" key="9">
    <source>
        <dbReference type="ARBA" id="ARBA00023125"/>
    </source>
</evidence>
<keyword evidence="6 13" id="KW-0227">DNA damage</keyword>
<evidence type="ECO:0000256" key="6">
    <source>
        <dbReference type="ARBA" id="ARBA00022763"/>
    </source>
</evidence>
<dbReference type="PANTHER" id="PTHR30194:SF3">
    <property type="entry name" value="CROSSOVER JUNCTION ENDODEOXYRIBONUCLEASE RUVC"/>
    <property type="match status" value="1"/>
</dbReference>
<dbReference type="GO" id="GO:0006281">
    <property type="term" value="P:DNA repair"/>
    <property type="evidence" value="ECO:0007669"/>
    <property type="project" value="UniProtKB-UniRule"/>
</dbReference>
<protein>
    <recommendedName>
        <fullName evidence="13 14">Crossover junction endodeoxyribonuclease RuvC</fullName>
        <ecNumber evidence="13 14">3.1.21.10</ecNumber>
    </recommendedName>
    <alternativeName>
        <fullName evidence="13">Holliday junction nuclease RuvC</fullName>
    </alternativeName>
    <alternativeName>
        <fullName evidence="13">Holliday junction resolvase RuvC</fullName>
    </alternativeName>
</protein>
<comment type="function">
    <text evidence="13">The RuvA-RuvB-RuvC complex processes Holliday junction (HJ) DNA during genetic recombination and DNA repair. Endonuclease that resolves HJ intermediates. Cleaves cruciform DNA by making single-stranded nicks across the HJ at symmetrical positions within the homologous arms, yielding a 5'-phosphate and a 3'-hydroxyl group; requires a central core of homology in the junction. The consensus cleavage sequence is 5'-(A/T)TT(C/G)-3'. Cleavage occurs on the 3'-side of the TT dinucleotide at the point of strand exchange. HJ branch migration catalyzed by RuvA-RuvB allows RuvC to scan DNA until it finds its consensus sequence, where it cleaves and resolves the cruciform DNA.</text>
</comment>
<evidence type="ECO:0000256" key="3">
    <source>
        <dbReference type="ARBA" id="ARBA00022722"/>
    </source>
</evidence>
<dbReference type="GO" id="GO:0006310">
    <property type="term" value="P:DNA recombination"/>
    <property type="evidence" value="ECO:0007669"/>
    <property type="project" value="UniProtKB-UniRule"/>
</dbReference>
<evidence type="ECO:0000256" key="4">
    <source>
        <dbReference type="ARBA" id="ARBA00022723"/>
    </source>
</evidence>
<dbReference type="PANTHER" id="PTHR30194">
    <property type="entry name" value="CROSSOVER JUNCTION ENDODEOXYRIBONUCLEASE RUVC"/>
    <property type="match status" value="1"/>
</dbReference>
<feature type="active site" evidence="13">
    <location>
        <position position="68"/>
    </location>
</feature>
<evidence type="ECO:0000256" key="10">
    <source>
        <dbReference type="ARBA" id="ARBA00023172"/>
    </source>
</evidence>
<dbReference type="InterPro" id="IPR012337">
    <property type="entry name" value="RNaseH-like_sf"/>
</dbReference>
<evidence type="ECO:0000313" key="18">
    <source>
        <dbReference type="Proteomes" id="UP000893823"/>
    </source>
</evidence>
<dbReference type="CDD" id="cd16962">
    <property type="entry name" value="RuvC"/>
    <property type="match status" value="1"/>
</dbReference>
<organism evidence="16 17">
    <name type="scientific">Agromyces flavus</name>
    <dbReference type="NCBI Taxonomy" id="589382"/>
    <lineage>
        <taxon>Bacteria</taxon>
        <taxon>Bacillati</taxon>
        <taxon>Actinomycetota</taxon>
        <taxon>Actinomycetes</taxon>
        <taxon>Micrococcales</taxon>
        <taxon>Microbacteriaceae</taxon>
        <taxon>Agromyces</taxon>
    </lineage>
</organism>
<evidence type="ECO:0000256" key="8">
    <source>
        <dbReference type="ARBA" id="ARBA00022842"/>
    </source>
</evidence>
<keyword evidence="18" id="KW-1185">Reference proteome</keyword>
<dbReference type="EMBL" id="LT629755">
    <property type="protein sequence ID" value="SDS25068.1"/>
    <property type="molecule type" value="Genomic_DNA"/>
</dbReference>
<keyword evidence="9 13" id="KW-0238">DNA-binding</keyword>
<dbReference type="HAMAP" id="MF_00034">
    <property type="entry name" value="RuvC"/>
    <property type="match status" value="1"/>
</dbReference>
<dbReference type="PROSITE" id="PS01321">
    <property type="entry name" value="RUVC"/>
    <property type="match status" value="1"/>
</dbReference>
<proteinExistence type="inferred from homology"/>
<evidence type="ECO:0000313" key="15">
    <source>
        <dbReference type="EMBL" id="MCP2367705.1"/>
    </source>
</evidence>
<dbReference type="Proteomes" id="UP000199482">
    <property type="component" value="Chromosome I"/>
</dbReference>
<accession>A0A1H1QNQ2</accession>
<dbReference type="Pfam" id="PF02075">
    <property type="entry name" value="RuvC"/>
    <property type="match status" value="1"/>
</dbReference>
<dbReference type="PRINTS" id="PR00696">
    <property type="entry name" value="RSOLVASERUVC"/>
</dbReference>
<keyword evidence="8 13" id="KW-0460">Magnesium</keyword>
<dbReference type="InterPro" id="IPR002176">
    <property type="entry name" value="X-over_junc_endoDNase_RuvC"/>
</dbReference>
<evidence type="ECO:0000256" key="13">
    <source>
        <dbReference type="HAMAP-Rule" id="MF_00034"/>
    </source>
</evidence>
<comment type="subunit">
    <text evidence="13">Homodimer which binds Holliday junction (HJ) DNA. The HJ becomes 2-fold symmetrical on binding to RuvC with unstacked arms; it has a different conformation from HJ DNA in complex with RuvA. In the full resolvosome a probable DNA-RuvA(4)-RuvB(12)-RuvC(2) complex forms which resolves the HJ.</text>
</comment>
<keyword evidence="3 13" id="KW-0540">Nuclease</keyword>
<name>A0A1H1QNQ2_9MICO</name>
<dbReference type="OrthoDB" id="9805499at2"/>
<feature type="binding site" evidence="13">
    <location>
        <position position="7"/>
    </location>
    <ligand>
        <name>Mg(2+)</name>
        <dbReference type="ChEBI" id="CHEBI:18420"/>
        <label>1</label>
    </ligand>
</feature>
<evidence type="ECO:0000256" key="1">
    <source>
        <dbReference type="ARBA" id="ARBA00009518"/>
    </source>
</evidence>
<dbReference type="GO" id="GO:0005737">
    <property type="term" value="C:cytoplasm"/>
    <property type="evidence" value="ECO:0007669"/>
    <property type="project" value="UniProtKB-SubCell"/>
</dbReference>
<dbReference type="InterPro" id="IPR020563">
    <property type="entry name" value="X-over_junc_endoDNase_Mg_BS"/>
</dbReference>